<keyword evidence="1" id="KW-0472">Membrane</keyword>
<evidence type="ECO:0000256" key="1">
    <source>
        <dbReference type="SAM" id="Phobius"/>
    </source>
</evidence>
<keyword evidence="1" id="KW-1133">Transmembrane helix</keyword>
<comment type="caution">
    <text evidence="2">The sequence shown here is derived from an EMBL/GenBank/DDBJ whole genome shotgun (WGS) entry which is preliminary data.</text>
</comment>
<name>A0A844G192_9BACT</name>
<dbReference type="RefSeq" id="WP_154417415.1">
    <property type="nucleotide sequence ID" value="NZ_CALXOB010000060.1"/>
</dbReference>
<accession>A0A844G192</accession>
<evidence type="ECO:0000313" key="2">
    <source>
        <dbReference type="EMBL" id="MST96692.1"/>
    </source>
</evidence>
<organism evidence="2 3">
    <name type="scientific">Victivallis lenta</name>
    <dbReference type="NCBI Taxonomy" id="2606640"/>
    <lineage>
        <taxon>Bacteria</taxon>
        <taxon>Pseudomonadati</taxon>
        <taxon>Lentisphaerota</taxon>
        <taxon>Lentisphaeria</taxon>
        <taxon>Victivallales</taxon>
        <taxon>Victivallaceae</taxon>
        <taxon>Victivallis</taxon>
    </lineage>
</organism>
<dbReference type="Proteomes" id="UP000435649">
    <property type="component" value="Unassembled WGS sequence"/>
</dbReference>
<dbReference type="AlphaFoldDB" id="A0A844G192"/>
<keyword evidence="1" id="KW-0812">Transmembrane</keyword>
<keyword evidence="3" id="KW-1185">Reference proteome</keyword>
<evidence type="ECO:0000313" key="3">
    <source>
        <dbReference type="Proteomes" id="UP000435649"/>
    </source>
</evidence>
<protein>
    <submittedName>
        <fullName evidence="2">Uncharacterized protein</fullName>
    </submittedName>
</protein>
<feature type="transmembrane region" description="Helical" evidence="1">
    <location>
        <begin position="12"/>
        <end position="33"/>
    </location>
</feature>
<gene>
    <name evidence="2" type="ORF">FYJ85_06495</name>
</gene>
<sequence length="79" mass="8498">MAQAWMVMGETYLLTIVVSLFVAFLIHMMTLLIRRFGAAAKPLPASAEQVEVSAAPDDPDELAALAIAVAVRRNNGEGR</sequence>
<dbReference type="EMBL" id="VUNS01000005">
    <property type="protein sequence ID" value="MST96692.1"/>
    <property type="molecule type" value="Genomic_DNA"/>
</dbReference>
<reference evidence="2 3" key="1">
    <citation type="submission" date="2019-08" db="EMBL/GenBank/DDBJ databases">
        <title>In-depth cultivation of the pig gut microbiome towards novel bacterial diversity and tailored functional studies.</title>
        <authorList>
            <person name="Wylensek D."/>
            <person name="Hitch T.C.A."/>
            <person name="Clavel T."/>
        </authorList>
    </citation>
    <scope>NUCLEOTIDE SEQUENCE [LARGE SCALE GENOMIC DNA]</scope>
    <source>
        <strain evidence="2 3">BBE-744-WT-12</strain>
    </source>
</reference>
<proteinExistence type="predicted"/>